<proteinExistence type="predicted"/>
<comment type="caution">
    <text evidence="2">The sequence shown here is derived from an EMBL/GenBank/DDBJ whole genome shotgun (WGS) entry which is preliminary data.</text>
</comment>
<protein>
    <submittedName>
        <fullName evidence="2">Uncharacterized protein</fullName>
    </submittedName>
</protein>
<evidence type="ECO:0000256" key="1">
    <source>
        <dbReference type="SAM" id="MobiDB-lite"/>
    </source>
</evidence>
<accession>A0A5J5GH84</accession>
<reference evidence="2 3" key="1">
    <citation type="submission" date="2019-09" db="EMBL/GenBank/DDBJ databases">
        <authorList>
            <person name="Park J.-S."/>
            <person name="Choi H.-J."/>
        </authorList>
    </citation>
    <scope>NUCLEOTIDE SEQUENCE [LARGE SCALE GENOMIC DNA]</scope>
    <source>
        <strain evidence="2 3">176SS1-4</strain>
    </source>
</reference>
<organism evidence="2 3">
    <name type="scientific">Histidinibacterium aquaticum</name>
    <dbReference type="NCBI Taxonomy" id="2613962"/>
    <lineage>
        <taxon>Bacteria</taxon>
        <taxon>Pseudomonadati</taxon>
        <taxon>Pseudomonadota</taxon>
        <taxon>Alphaproteobacteria</taxon>
        <taxon>Rhodobacterales</taxon>
        <taxon>Paracoccaceae</taxon>
        <taxon>Histidinibacterium</taxon>
    </lineage>
</organism>
<sequence>MSDATWTGFDATPAAPEAQRKEQVRPAPVPFDAPVLIGDAATPLAGETVLGLLMKRLAERDLG</sequence>
<evidence type="ECO:0000313" key="2">
    <source>
        <dbReference type="EMBL" id="KAA9007102.1"/>
    </source>
</evidence>
<dbReference type="EMBL" id="VYQE01000004">
    <property type="protein sequence ID" value="KAA9007102.1"/>
    <property type="molecule type" value="Genomic_DNA"/>
</dbReference>
<dbReference type="Proteomes" id="UP000326554">
    <property type="component" value="Unassembled WGS sequence"/>
</dbReference>
<name>A0A5J5GH84_9RHOB</name>
<evidence type="ECO:0000313" key="3">
    <source>
        <dbReference type="Proteomes" id="UP000326554"/>
    </source>
</evidence>
<dbReference type="RefSeq" id="WP_150446121.1">
    <property type="nucleotide sequence ID" value="NZ_VYQE01000004.1"/>
</dbReference>
<gene>
    <name evidence="2" type="ORF">F3S47_15175</name>
</gene>
<keyword evidence="3" id="KW-1185">Reference proteome</keyword>
<dbReference type="AlphaFoldDB" id="A0A5J5GH84"/>
<feature type="region of interest" description="Disordered" evidence="1">
    <location>
        <begin position="1"/>
        <end position="26"/>
    </location>
</feature>